<reference evidence="2 3" key="1">
    <citation type="journal article" date="2010" name="J. Bacteriol.">
        <title>Complete genome sequence of the aerobic facultative methanotroph Methylocella silvestris BL2.</title>
        <authorList>
            <person name="Chen Y."/>
            <person name="Crombie A."/>
            <person name="Rahman M.T."/>
            <person name="Dedysh S.N."/>
            <person name="Liesack W."/>
            <person name="Stott M.B."/>
            <person name="Alam M."/>
            <person name="Theisen A.R."/>
            <person name="Murrell J.C."/>
            <person name="Dunfield P.F."/>
        </authorList>
    </citation>
    <scope>NUCLEOTIDE SEQUENCE [LARGE SCALE GENOMIC DNA]</scope>
    <source>
        <strain evidence="3">DSM 15510 / CIP 108128 / LMG 27833 / NCIMB 13906 / BL2</strain>
    </source>
</reference>
<dbReference type="KEGG" id="msl:Msil_1298"/>
<organism evidence="2 3">
    <name type="scientific">Methylocella silvestris (strain DSM 15510 / CIP 108128 / LMG 27833 / NCIMB 13906 / BL2)</name>
    <dbReference type="NCBI Taxonomy" id="395965"/>
    <lineage>
        <taxon>Bacteria</taxon>
        <taxon>Pseudomonadati</taxon>
        <taxon>Pseudomonadota</taxon>
        <taxon>Alphaproteobacteria</taxon>
        <taxon>Hyphomicrobiales</taxon>
        <taxon>Beijerinckiaceae</taxon>
        <taxon>Methylocella</taxon>
    </lineage>
</organism>
<sequence length="386" mass="42809">MRLRRRVFRPISRHIAGLACIAAILSVFPVASVGLAQDYGQYKRPQVIAKRGNFFVGGTRNAKDQIVGQMYVEYAIPQTQTHTYPLVFVHGGGQIGVGWNETPDGREGWAQYFLRKGYAVYVVDQPGRGRSPYNSQMGPLSDPGDSLTVRRLFAAPERYNIWPAAKFHTRWVGPAVDGDPTFDQFLASQAAAIDNTAQEPLTADALIALLEKIGPSILVPHSQPGFPAWLVADRRPDLLKALVTIEPGGPPVVALKPLGTLNLPWGLTLNPLHYRPAVSDPSQLKFVDTPIQGDPYVKSCLLQKEPARQLPRIAQVRILYLSSEAGYNTLWDPCTTRYLTQAGVKFTWTRLQDIGIRGNSHFMFIEKNSDQVAGVVLDWLQKNVKD</sequence>
<name>B8ER81_METSB</name>
<dbReference type="SUPFAM" id="SSF53474">
    <property type="entry name" value="alpha/beta-Hydrolases"/>
    <property type="match status" value="1"/>
</dbReference>
<evidence type="ECO:0000313" key="2">
    <source>
        <dbReference type="EMBL" id="ACK50265.1"/>
    </source>
</evidence>
<dbReference type="RefSeq" id="WP_012590335.1">
    <property type="nucleotide sequence ID" value="NC_011666.1"/>
</dbReference>
<dbReference type="Pfam" id="PF00561">
    <property type="entry name" value="Abhydrolase_1"/>
    <property type="match status" value="1"/>
</dbReference>
<dbReference type="Proteomes" id="UP000002257">
    <property type="component" value="Chromosome"/>
</dbReference>
<dbReference type="CDD" id="cd12809">
    <property type="entry name" value="Esterase_713_like-2"/>
    <property type="match status" value="1"/>
</dbReference>
<dbReference type="EMBL" id="CP001280">
    <property type="protein sequence ID" value="ACK50265.1"/>
    <property type="molecule type" value="Genomic_DNA"/>
</dbReference>
<feature type="domain" description="AB hydrolase-1" evidence="1">
    <location>
        <begin position="84"/>
        <end position="247"/>
    </location>
</feature>
<dbReference type="InterPro" id="IPR000073">
    <property type="entry name" value="AB_hydrolase_1"/>
</dbReference>
<accession>B8ER81</accession>
<dbReference type="STRING" id="395965.Msil_1298"/>
<dbReference type="HOGENOM" id="CLU_038297_1_0_5"/>
<dbReference type="Gene3D" id="3.40.50.1820">
    <property type="entry name" value="alpha/beta hydrolase"/>
    <property type="match status" value="1"/>
</dbReference>
<evidence type="ECO:0000259" key="1">
    <source>
        <dbReference type="Pfam" id="PF00561"/>
    </source>
</evidence>
<dbReference type="AlphaFoldDB" id="B8ER81"/>
<dbReference type="eggNOG" id="COG2267">
    <property type="taxonomic scope" value="Bacteria"/>
</dbReference>
<evidence type="ECO:0000313" key="3">
    <source>
        <dbReference type="Proteomes" id="UP000002257"/>
    </source>
</evidence>
<dbReference type="ESTHER" id="metsb-b8er81">
    <property type="family name" value="Bacterial_esterase"/>
</dbReference>
<dbReference type="InterPro" id="IPR029058">
    <property type="entry name" value="AB_hydrolase_fold"/>
</dbReference>
<gene>
    <name evidence="2" type="ordered locus">Msil_1298</name>
</gene>
<proteinExistence type="predicted"/>
<dbReference type="PANTHER" id="PTHR43194">
    <property type="entry name" value="HYDROLASE ALPHA/BETA FOLD FAMILY"/>
    <property type="match status" value="1"/>
</dbReference>
<dbReference type="InterPro" id="IPR050228">
    <property type="entry name" value="Carboxylesterase_BioH"/>
</dbReference>
<keyword evidence="3" id="KW-1185">Reference proteome</keyword>
<dbReference type="PANTHER" id="PTHR43194:SF4">
    <property type="entry name" value="AB HYDROLASE-1 DOMAIN-CONTAINING PROTEIN"/>
    <property type="match status" value="1"/>
</dbReference>
<protein>
    <recommendedName>
        <fullName evidence="1">AB hydrolase-1 domain-containing protein</fullName>
    </recommendedName>
</protein>